<feature type="domain" description="DNA ligase ATP-dependent N-terminal" evidence="4">
    <location>
        <begin position="126"/>
        <end position="293"/>
    </location>
</feature>
<dbReference type="InterPro" id="IPR050191">
    <property type="entry name" value="ATP-dep_DNA_ligase"/>
</dbReference>
<dbReference type="STRING" id="2018661.A0A2A2LFP0"/>
<keyword evidence="6" id="KW-1185">Reference proteome</keyword>
<evidence type="ECO:0000313" key="5">
    <source>
        <dbReference type="EMBL" id="PAV85003.1"/>
    </source>
</evidence>
<evidence type="ECO:0000313" key="6">
    <source>
        <dbReference type="Proteomes" id="UP000218231"/>
    </source>
</evidence>
<dbReference type="GO" id="GO:0003910">
    <property type="term" value="F:DNA ligase (ATP) activity"/>
    <property type="evidence" value="ECO:0007669"/>
    <property type="project" value="InterPro"/>
</dbReference>
<dbReference type="PANTHER" id="PTHR45674:SF9">
    <property type="entry name" value="DNA LIGASE 3"/>
    <property type="match status" value="1"/>
</dbReference>
<dbReference type="Pfam" id="PF04675">
    <property type="entry name" value="DNA_ligase_A_N"/>
    <property type="match status" value="1"/>
</dbReference>
<feature type="region of interest" description="Disordered" evidence="3">
    <location>
        <begin position="21"/>
        <end position="116"/>
    </location>
</feature>
<feature type="compositionally biased region" description="Basic and acidic residues" evidence="3">
    <location>
        <begin position="55"/>
        <end position="69"/>
    </location>
</feature>
<gene>
    <name evidence="5" type="ORF">WR25_10268</name>
</gene>
<dbReference type="PANTHER" id="PTHR45674">
    <property type="entry name" value="DNA LIGASE 1/3 FAMILY MEMBER"/>
    <property type="match status" value="1"/>
</dbReference>
<proteinExistence type="inferred from homology"/>
<comment type="similarity">
    <text evidence="1">Belongs to the ATP-dependent DNA ligase family.</text>
</comment>
<sequence>MTSIVLQKQIQKFIDNLVEHREKRAGGDGSGTKKKAAVKRKPEPESDENEATTRSPEKKKQEKDEELPPKSKKAKKEKNGDKERETPKTPEKKPKKEKEEKKKSQDKEKEESNDEFDIEDLKSNGFAEFIRLCVEIGKENTNAKKTEIIKNLINGEGYDGDIAQILSMLLVNKSDDLSHIDDKKLIHHFCETCEWDEEKLMKKLDEEKDVSKVIVEKLKSDGLTPKTPEKWSVHKVHRWLVKFDEARSKDEPIEKLLKFVIKRLPTKEVKYVVRLILKDLNIGATTEVVLGAFGENAVKDYVGKGVSLDKIVAKYGPKLD</sequence>
<dbReference type="GO" id="GO:0005634">
    <property type="term" value="C:nucleus"/>
    <property type="evidence" value="ECO:0007669"/>
    <property type="project" value="TreeGrafter"/>
</dbReference>
<dbReference type="GO" id="GO:0006273">
    <property type="term" value="P:lagging strand elongation"/>
    <property type="evidence" value="ECO:0007669"/>
    <property type="project" value="TreeGrafter"/>
</dbReference>
<evidence type="ECO:0000259" key="4">
    <source>
        <dbReference type="Pfam" id="PF04675"/>
    </source>
</evidence>
<dbReference type="GO" id="GO:0006310">
    <property type="term" value="P:DNA recombination"/>
    <property type="evidence" value="ECO:0007669"/>
    <property type="project" value="InterPro"/>
</dbReference>
<dbReference type="SUPFAM" id="SSF117018">
    <property type="entry name" value="ATP-dependent DNA ligase DNA-binding domain"/>
    <property type="match status" value="1"/>
</dbReference>
<dbReference type="OrthoDB" id="206088at2759"/>
<dbReference type="GO" id="GO:0006281">
    <property type="term" value="P:DNA repair"/>
    <property type="evidence" value="ECO:0007669"/>
    <property type="project" value="InterPro"/>
</dbReference>
<dbReference type="AlphaFoldDB" id="A0A2A2LFP0"/>
<dbReference type="GO" id="GO:0003677">
    <property type="term" value="F:DNA binding"/>
    <property type="evidence" value="ECO:0007669"/>
    <property type="project" value="InterPro"/>
</dbReference>
<dbReference type="Gene3D" id="1.10.3260.10">
    <property type="entry name" value="DNA ligase, ATP-dependent, N-terminal domain"/>
    <property type="match status" value="1"/>
</dbReference>
<accession>A0A2A2LFP0</accession>
<evidence type="ECO:0000256" key="3">
    <source>
        <dbReference type="SAM" id="MobiDB-lite"/>
    </source>
</evidence>
<organism evidence="5 6">
    <name type="scientific">Diploscapter pachys</name>
    <dbReference type="NCBI Taxonomy" id="2018661"/>
    <lineage>
        <taxon>Eukaryota</taxon>
        <taxon>Metazoa</taxon>
        <taxon>Ecdysozoa</taxon>
        <taxon>Nematoda</taxon>
        <taxon>Chromadorea</taxon>
        <taxon>Rhabditida</taxon>
        <taxon>Rhabditina</taxon>
        <taxon>Rhabditomorpha</taxon>
        <taxon>Rhabditoidea</taxon>
        <taxon>Rhabditidae</taxon>
        <taxon>Diploscapter</taxon>
    </lineage>
</organism>
<feature type="compositionally biased region" description="Basic and acidic residues" evidence="3">
    <location>
        <begin position="77"/>
        <end position="110"/>
    </location>
</feature>
<protein>
    <recommendedName>
        <fullName evidence="4">DNA ligase ATP-dependent N-terminal domain-containing protein</fullName>
    </recommendedName>
</protein>
<keyword evidence="2" id="KW-0436">Ligase</keyword>
<dbReference type="InterPro" id="IPR012308">
    <property type="entry name" value="DNA_ligase_ATP-dep_N"/>
</dbReference>
<reference evidence="5 6" key="1">
    <citation type="journal article" date="2017" name="Curr. Biol.">
        <title>Genome architecture and evolution of a unichromosomal asexual nematode.</title>
        <authorList>
            <person name="Fradin H."/>
            <person name="Zegar C."/>
            <person name="Gutwein M."/>
            <person name="Lucas J."/>
            <person name="Kovtun M."/>
            <person name="Corcoran D."/>
            <person name="Baugh L.R."/>
            <person name="Kiontke K."/>
            <person name="Gunsalus K."/>
            <person name="Fitch D.H."/>
            <person name="Piano F."/>
        </authorList>
    </citation>
    <scope>NUCLEOTIDE SEQUENCE [LARGE SCALE GENOMIC DNA]</scope>
    <source>
        <strain evidence="5">PF1309</strain>
    </source>
</reference>
<evidence type="ECO:0000256" key="2">
    <source>
        <dbReference type="ARBA" id="ARBA00022598"/>
    </source>
</evidence>
<dbReference type="EMBL" id="LIAE01006808">
    <property type="protein sequence ID" value="PAV85003.1"/>
    <property type="molecule type" value="Genomic_DNA"/>
</dbReference>
<evidence type="ECO:0000256" key="1">
    <source>
        <dbReference type="ARBA" id="ARBA00007572"/>
    </source>
</evidence>
<dbReference type="InterPro" id="IPR036599">
    <property type="entry name" value="DNA_ligase_N_sf"/>
</dbReference>
<comment type="caution">
    <text evidence="5">The sequence shown here is derived from an EMBL/GenBank/DDBJ whole genome shotgun (WGS) entry which is preliminary data.</text>
</comment>
<name>A0A2A2LFP0_9BILA</name>
<dbReference type="Proteomes" id="UP000218231">
    <property type="component" value="Unassembled WGS sequence"/>
</dbReference>